<gene>
    <name evidence="10" type="primary">lepB</name>
    <name evidence="10" type="ORF">EP073_12735</name>
</gene>
<keyword evidence="7" id="KW-0645">Protease</keyword>
<dbReference type="CDD" id="cd06530">
    <property type="entry name" value="S26_SPase_I"/>
    <property type="match status" value="1"/>
</dbReference>
<evidence type="ECO:0000256" key="5">
    <source>
        <dbReference type="ARBA" id="ARBA00022801"/>
    </source>
</evidence>
<dbReference type="GO" id="GO:0004252">
    <property type="term" value="F:serine-type endopeptidase activity"/>
    <property type="evidence" value="ECO:0007669"/>
    <property type="project" value="InterPro"/>
</dbReference>
<dbReference type="InterPro" id="IPR000223">
    <property type="entry name" value="Pept_S26A_signal_pept_1"/>
</dbReference>
<dbReference type="AlphaFoldDB" id="A0A3R5UZG0"/>
<dbReference type="GO" id="GO:0009003">
    <property type="term" value="F:signal peptidase activity"/>
    <property type="evidence" value="ECO:0007669"/>
    <property type="project" value="UniProtKB-EC"/>
</dbReference>
<comment type="subcellular location">
    <subcellularLocation>
        <location evidence="7">Membrane</location>
        <topology evidence="7">Single-pass type II membrane protein</topology>
    </subcellularLocation>
</comment>
<dbReference type="EMBL" id="CP035108">
    <property type="protein sequence ID" value="QAR34238.1"/>
    <property type="molecule type" value="Genomic_DNA"/>
</dbReference>
<dbReference type="PROSITE" id="PS00761">
    <property type="entry name" value="SPASE_I_3"/>
    <property type="match status" value="1"/>
</dbReference>
<dbReference type="Proteomes" id="UP000287502">
    <property type="component" value="Chromosome"/>
</dbReference>
<dbReference type="PANTHER" id="PTHR43390">
    <property type="entry name" value="SIGNAL PEPTIDASE I"/>
    <property type="match status" value="1"/>
</dbReference>
<dbReference type="InterPro" id="IPR036286">
    <property type="entry name" value="LexA/Signal_pep-like_sf"/>
</dbReference>
<keyword evidence="5 7" id="KW-0378">Hydrolase</keyword>
<keyword evidence="7" id="KW-0472">Membrane</keyword>
<comment type="catalytic activity">
    <reaction evidence="1 7">
        <text>Cleavage of hydrophobic, N-terminal signal or leader sequences from secreted and periplasmic proteins.</text>
        <dbReference type="EC" id="3.4.21.89"/>
    </reaction>
</comment>
<feature type="active site" evidence="6">
    <location>
        <position position="97"/>
    </location>
</feature>
<keyword evidence="7" id="KW-0812">Transmembrane</keyword>
<dbReference type="InterPro" id="IPR019758">
    <property type="entry name" value="Pept_S26A_signal_pept_1_CS"/>
</dbReference>
<dbReference type="OrthoDB" id="9815782at2"/>
<keyword evidence="7" id="KW-1133">Transmembrane helix</keyword>
<evidence type="ECO:0000256" key="3">
    <source>
        <dbReference type="ARBA" id="ARBA00013208"/>
    </source>
</evidence>
<dbReference type="InterPro" id="IPR019757">
    <property type="entry name" value="Pept_S26A_signal_pept_1_Lys-AS"/>
</dbReference>
<dbReference type="PROSITE" id="PS00760">
    <property type="entry name" value="SPASE_I_2"/>
    <property type="match status" value="1"/>
</dbReference>
<evidence type="ECO:0000256" key="6">
    <source>
        <dbReference type="PIRSR" id="PIRSR600223-1"/>
    </source>
</evidence>
<feature type="region of interest" description="Disordered" evidence="8">
    <location>
        <begin position="1"/>
        <end position="20"/>
    </location>
</feature>
<protein>
    <recommendedName>
        <fullName evidence="4 7">Signal peptidase I</fullName>
        <ecNumber evidence="3 7">3.4.21.89</ecNumber>
    </recommendedName>
</protein>
<feature type="active site" evidence="6">
    <location>
        <position position="54"/>
    </location>
</feature>
<evidence type="ECO:0000259" key="9">
    <source>
        <dbReference type="Pfam" id="PF10502"/>
    </source>
</evidence>
<feature type="transmembrane region" description="Helical" evidence="7">
    <location>
        <begin position="26"/>
        <end position="45"/>
    </location>
</feature>
<dbReference type="Gene3D" id="2.10.109.10">
    <property type="entry name" value="Umud Fragment, subunit A"/>
    <property type="match status" value="1"/>
</dbReference>
<evidence type="ECO:0000313" key="10">
    <source>
        <dbReference type="EMBL" id="QAR34238.1"/>
    </source>
</evidence>
<evidence type="ECO:0000256" key="7">
    <source>
        <dbReference type="RuleBase" id="RU362042"/>
    </source>
</evidence>
<comment type="similarity">
    <text evidence="2 7">Belongs to the peptidase S26 family.</text>
</comment>
<evidence type="ECO:0000256" key="8">
    <source>
        <dbReference type="SAM" id="MobiDB-lite"/>
    </source>
</evidence>
<dbReference type="PRINTS" id="PR00727">
    <property type="entry name" value="LEADERPTASE"/>
</dbReference>
<dbReference type="EC" id="3.4.21.89" evidence="3 7"/>
<evidence type="ECO:0000256" key="4">
    <source>
        <dbReference type="ARBA" id="ARBA00019232"/>
    </source>
</evidence>
<dbReference type="GO" id="GO:0006465">
    <property type="term" value="P:signal peptide processing"/>
    <property type="evidence" value="ECO:0007669"/>
    <property type="project" value="InterPro"/>
</dbReference>
<dbReference type="KEGG" id="gtl:EP073_12735"/>
<sequence>MAEKENMKITPENTEAEKPKKKKDGFFDSLVVAVVIALFIKTFLIQTYTIPSGSMLDTLLIGDYIIVNRLAYKFGDPERGDVMVFEYPLEPAKSFIKRVIGTPGDKISIRNKQLFINGEPYKEDYKQIKDDAYFPAELTSRDNIEEFTVPEGKYFMMGDNRDASYDGRFWGFISKDMIKGRALLIYWSLETPEYDSPWSKMPLRALRFLNPKYDRFDRVFKLIH</sequence>
<feature type="domain" description="Peptidase S26" evidence="9">
    <location>
        <begin position="27"/>
        <end position="187"/>
    </location>
</feature>
<dbReference type="RefSeq" id="WP_128467543.1">
    <property type="nucleotide sequence ID" value="NZ_CP035108.1"/>
</dbReference>
<dbReference type="SUPFAM" id="SSF51306">
    <property type="entry name" value="LexA/Signal peptidase"/>
    <property type="match status" value="1"/>
</dbReference>
<proteinExistence type="inferred from homology"/>
<name>A0A3R5UZG0_9BACT</name>
<evidence type="ECO:0000256" key="1">
    <source>
        <dbReference type="ARBA" id="ARBA00000677"/>
    </source>
</evidence>
<evidence type="ECO:0000256" key="2">
    <source>
        <dbReference type="ARBA" id="ARBA00009370"/>
    </source>
</evidence>
<reference evidence="10 11" key="1">
    <citation type="submission" date="2019-01" db="EMBL/GenBank/DDBJ databases">
        <title>Geovibrio thiophilus DSM 11263, complete genome.</title>
        <authorList>
            <person name="Spring S."/>
            <person name="Bunk B."/>
            <person name="Sproer C."/>
        </authorList>
    </citation>
    <scope>NUCLEOTIDE SEQUENCE [LARGE SCALE GENOMIC DNA]</scope>
    <source>
        <strain evidence="10 11">DSM 11263</strain>
    </source>
</reference>
<dbReference type="NCBIfam" id="TIGR02227">
    <property type="entry name" value="sigpep_I_bact"/>
    <property type="match status" value="1"/>
</dbReference>
<accession>A0A3R5UZG0</accession>
<dbReference type="InterPro" id="IPR019533">
    <property type="entry name" value="Peptidase_S26"/>
</dbReference>
<dbReference type="Pfam" id="PF10502">
    <property type="entry name" value="Peptidase_S26"/>
    <property type="match status" value="1"/>
</dbReference>
<organism evidence="10 11">
    <name type="scientific">Geovibrio thiophilus</name>
    <dbReference type="NCBI Taxonomy" id="139438"/>
    <lineage>
        <taxon>Bacteria</taxon>
        <taxon>Pseudomonadati</taxon>
        <taxon>Deferribacterota</taxon>
        <taxon>Deferribacteres</taxon>
        <taxon>Deferribacterales</taxon>
        <taxon>Geovibrionaceae</taxon>
        <taxon>Geovibrio</taxon>
    </lineage>
</organism>
<keyword evidence="11" id="KW-1185">Reference proteome</keyword>
<dbReference type="PANTHER" id="PTHR43390:SF1">
    <property type="entry name" value="CHLOROPLAST PROCESSING PEPTIDASE"/>
    <property type="match status" value="1"/>
</dbReference>
<evidence type="ECO:0000313" key="11">
    <source>
        <dbReference type="Proteomes" id="UP000287502"/>
    </source>
</evidence>
<dbReference type="GO" id="GO:0016020">
    <property type="term" value="C:membrane"/>
    <property type="evidence" value="ECO:0007669"/>
    <property type="project" value="UniProtKB-SubCell"/>
</dbReference>